<sequence>MFELCLLALLYECNSTRTGYLRTFPVGTSLVGIIAKTMSAEKVQDCAQAWFNDSIVAISYDRTLKRCDGFREIHGMTKGDGTVVSYMFTKGSDDVCLIDVSEDFNKIDSASIHSAEEESALVKHTMIRSALAKLRLDGMIIDMHLTPDNYENYNDGAKWVWVDNSPVTYTNWNSTYGCPFCNDPGRWCTYAMMSTIKIGWYQCDTKTRRPLLCKYEVENLQTIWNAVDH</sequence>
<dbReference type="InterPro" id="IPR001304">
    <property type="entry name" value="C-type_lectin-like"/>
</dbReference>
<proteinExistence type="predicted"/>
<dbReference type="SUPFAM" id="SSF56436">
    <property type="entry name" value="C-type lectin-like"/>
    <property type="match status" value="1"/>
</dbReference>
<dbReference type="Gene3D" id="3.10.100.10">
    <property type="entry name" value="Mannose-Binding Protein A, subunit A"/>
    <property type="match status" value="1"/>
</dbReference>
<dbReference type="EMBL" id="JAUCMV010000002">
    <property type="protein sequence ID" value="KAK0414864.1"/>
    <property type="molecule type" value="Genomic_DNA"/>
</dbReference>
<dbReference type="InterPro" id="IPR016186">
    <property type="entry name" value="C-type_lectin-like/link_sf"/>
</dbReference>
<dbReference type="PROSITE" id="PS50041">
    <property type="entry name" value="C_TYPE_LECTIN_2"/>
    <property type="match status" value="1"/>
</dbReference>
<evidence type="ECO:0000313" key="2">
    <source>
        <dbReference type="EMBL" id="KAK0414864.1"/>
    </source>
</evidence>
<protein>
    <recommendedName>
        <fullName evidence="1">C-type lectin domain-containing protein</fullName>
    </recommendedName>
</protein>
<evidence type="ECO:0000313" key="3">
    <source>
        <dbReference type="Proteomes" id="UP001175271"/>
    </source>
</evidence>
<dbReference type="AlphaFoldDB" id="A0AA39I1W3"/>
<accession>A0AA39I1W3</accession>
<dbReference type="Proteomes" id="UP001175271">
    <property type="component" value="Unassembled WGS sequence"/>
</dbReference>
<keyword evidence="3" id="KW-1185">Reference proteome</keyword>
<evidence type="ECO:0000259" key="1">
    <source>
        <dbReference type="PROSITE" id="PS50041"/>
    </source>
</evidence>
<organism evidence="2 3">
    <name type="scientific">Steinernema hermaphroditum</name>
    <dbReference type="NCBI Taxonomy" id="289476"/>
    <lineage>
        <taxon>Eukaryota</taxon>
        <taxon>Metazoa</taxon>
        <taxon>Ecdysozoa</taxon>
        <taxon>Nematoda</taxon>
        <taxon>Chromadorea</taxon>
        <taxon>Rhabditida</taxon>
        <taxon>Tylenchina</taxon>
        <taxon>Panagrolaimomorpha</taxon>
        <taxon>Strongyloidoidea</taxon>
        <taxon>Steinernematidae</taxon>
        <taxon>Steinernema</taxon>
    </lineage>
</organism>
<feature type="domain" description="C-type lectin" evidence="1">
    <location>
        <begin position="110"/>
        <end position="214"/>
    </location>
</feature>
<comment type="caution">
    <text evidence="2">The sequence shown here is derived from an EMBL/GenBank/DDBJ whole genome shotgun (WGS) entry which is preliminary data.</text>
</comment>
<dbReference type="InterPro" id="IPR016187">
    <property type="entry name" value="CTDL_fold"/>
</dbReference>
<reference evidence="2" key="1">
    <citation type="submission" date="2023-06" db="EMBL/GenBank/DDBJ databases">
        <title>Genomic analysis of the entomopathogenic nematode Steinernema hermaphroditum.</title>
        <authorList>
            <person name="Schwarz E.M."/>
            <person name="Heppert J.K."/>
            <person name="Baniya A."/>
            <person name="Schwartz H.T."/>
            <person name="Tan C.-H."/>
            <person name="Antoshechkin I."/>
            <person name="Sternberg P.W."/>
            <person name="Goodrich-Blair H."/>
            <person name="Dillman A.R."/>
        </authorList>
    </citation>
    <scope>NUCLEOTIDE SEQUENCE</scope>
    <source>
        <strain evidence="2">PS9179</strain>
        <tissue evidence="2">Whole animal</tissue>
    </source>
</reference>
<gene>
    <name evidence="2" type="ORF">QR680_011647</name>
</gene>
<name>A0AA39I1W3_9BILA</name>